<evidence type="ECO:0000313" key="3">
    <source>
        <dbReference type="Proteomes" id="UP001500507"/>
    </source>
</evidence>
<accession>A0ABN1MGI8</accession>
<evidence type="ECO:0000259" key="1">
    <source>
        <dbReference type="Pfam" id="PF18990"/>
    </source>
</evidence>
<dbReference type="EMBL" id="BAAAFG010000013">
    <property type="protein sequence ID" value="GAA0872034.1"/>
    <property type="molecule type" value="Genomic_DNA"/>
</dbReference>
<organism evidence="2 3">
    <name type="scientific">Gangjinia marincola</name>
    <dbReference type="NCBI Taxonomy" id="578463"/>
    <lineage>
        <taxon>Bacteria</taxon>
        <taxon>Pseudomonadati</taxon>
        <taxon>Bacteroidota</taxon>
        <taxon>Flavobacteriia</taxon>
        <taxon>Flavobacteriales</taxon>
        <taxon>Flavobacteriaceae</taxon>
        <taxon>Gangjinia</taxon>
    </lineage>
</organism>
<name>A0ABN1MGI8_9FLAO</name>
<dbReference type="Pfam" id="PF18990">
    <property type="entry name" value="DUF5723"/>
    <property type="match status" value="1"/>
</dbReference>
<dbReference type="Proteomes" id="UP001500507">
    <property type="component" value="Unassembled WGS sequence"/>
</dbReference>
<keyword evidence="3" id="KW-1185">Reference proteome</keyword>
<protein>
    <recommendedName>
        <fullName evidence="1">DUF5723 domain-containing protein</fullName>
    </recommendedName>
</protein>
<reference evidence="2 3" key="1">
    <citation type="journal article" date="2019" name="Int. J. Syst. Evol. Microbiol.">
        <title>The Global Catalogue of Microorganisms (GCM) 10K type strain sequencing project: providing services to taxonomists for standard genome sequencing and annotation.</title>
        <authorList>
            <consortium name="The Broad Institute Genomics Platform"/>
            <consortium name="The Broad Institute Genome Sequencing Center for Infectious Disease"/>
            <person name="Wu L."/>
            <person name="Ma J."/>
        </authorList>
    </citation>
    <scope>NUCLEOTIDE SEQUENCE [LARGE SCALE GENOMIC DNA]</scope>
    <source>
        <strain evidence="2 3">JCM 16082</strain>
    </source>
</reference>
<gene>
    <name evidence="2" type="ORF">GCM10009117_11810</name>
</gene>
<evidence type="ECO:0000313" key="2">
    <source>
        <dbReference type="EMBL" id="GAA0872034.1"/>
    </source>
</evidence>
<comment type="caution">
    <text evidence="2">The sequence shown here is derived from an EMBL/GenBank/DDBJ whole genome shotgun (WGS) entry which is preliminary data.</text>
</comment>
<proteinExistence type="predicted"/>
<sequence>MLNPGAAVEFDKHIGIPFLSGFSITGGSSELSVYDIFQEGGDINQRVRDAIFTLSDRDFFSLNQQLEAISFGWRGTDSGNYYSAGVYQELDVMSYFPKDLALLAYEGNANYIDVPFDLSHLSTAAELLTIYHVGINKKIKPDLQIGGRAKLYSSIANLNSTGNEGTFITRTTPDGPNFYRHEINNADVAVNTSGIYSLTEESTNRTTQTLTRAFLSRNLGVGIDLGATYFVTNRLAVSASLLDIGFVAHLNDIRNYRLSGDYTFDGIEFQFPSLLDGVEPTDYWENLESSFEEDVPFQDELEDTYVTWRPVKFNATGSYGFGSKRPDFCDCTQTKTKKFKNYIGLQAYAIKRPKGIQAATTVYLDKEWGKLLSTRFTYTVNSFSATNLGALFSMNLGNFNMYLAADNILSYENLAESTHASIQLGMQIVVDNIFQE</sequence>
<dbReference type="InterPro" id="IPR043781">
    <property type="entry name" value="DUF5723"/>
</dbReference>
<feature type="domain" description="DUF5723" evidence="1">
    <location>
        <begin position="4"/>
        <end position="406"/>
    </location>
</feature>